<accession>A0ABS3JM15</accession>
<feature type="compositionally biased region" description="Low complexity" evidence="1">
    <location>
        <begin position="110"/>
        <end position="123"/>
    </location>
</feature>
<dbReference type="RefSeq" id="WP_207330991.1">
    <property type="nucleotide sequence ID" value="NZ_JAFMYW010000006.1"/>
</dbReference>
<dbReference type="SUPFAM" id="SSF88874">
    <property type="entry name" value="Receptor-binding domain of short tail fibre protein gp12"/>
    <property type="match status" value="1"/>
</dbReference>
<evidence type="ECO:0000256" key="1">
    <source>
        <dbReference type="SAM" id="MobiDB-lite"/>
    </source>
</evidence>
<dbReference type="InterPro" id="IPR011083">
    <property type="entry name" value="Phage_tail_collar_dom"/>
</dbReference>
<evidence type="ECO:0000313" key="3">
    <source>
        <dbReference type="EMBL" id="MBO0951055.1"/>
    </source>
</evidence>
<proteinExistence type="predicted"/>
<dbReference type="Pfam" id="PF07484">
    <property type="entry name" value="Collar"/>
    <property type="match status" value="1"/>
</dbReference>
<sequence length="174" mass="18016">MDEYLGVIKAFGFNFAPRGWALCDGSLLQIAQNQALFALLGTTFGGDGVQTFGLPDLRGRTLIGMGSAPGLQPYQLGQKGGVESVTLIAGQLPAHAHSFALNAYSEPGNVGSPAGASPAATGSLDPEYRTSGTVVPMASQQTGSNGSNQAHENRSPYLAINYSISLQGIFPSRN</sequence>
<dbReference type="InterPro" id="IPR037053">
    <property type="entry name" value="Phage_tail_collar_dom_sf"/>
</dbReference>
<feature type="domain" description="Phage tail collar" evidence="2">
    <location>
        <begin position="6"/>
        <end position="61"/>
    </location>
</feature>
<comment type="caution">
    <text evidence="3">The sequence shown here is derived from an EMBL/GenBank/DDBJ whole genome shotgun (WGS) entry which is preliminary data.</text>
</comment>
<dbReference type="Gene3D" id="3.90.1340.10">
    <property type="entry name" value="Phage tail collar domain"/>
    <property type="match status" value="1"/>
</dbReference>
<gene>
    <name evidence="3" type="ORF">J2I46_20895</name>
</gene>
<keyword evidence="4" id="KW-1185">Reference proteome</keyword>
<protein>
    <submittedName>
        <fullName evidence="3">Phage tail protein</fullName>
    </submittedName>
</protein>
<evidence type="ECO:0000313" key="4">
    <source>
        <dbReference type="Proteomes" id="UP000664628"/>
    </source>
</evidence>
<dbReference type="EMBL" id="JAFMYW010000006">
    <property type="protein sequence ID" value="MBO0951055.1"/>
    <property type="molecule type" value="Genomic_DNA"/>
</dbReference>
<feature type="region of interest" description="Disordered" evidence="1">
    <location>
        <begin position="110"/>
        <end position="130"/>
    </location>
</feature>
<organism evidence="3 4">
    <name type="scientific">Fibrella forsythiae</name>
    <dbReference type="NCBI Taxonomy" id="2817061"/>
    <lineage>
        <taxon>Bacteria</taxon>
        <taxon>Pseudomonadati</taxon>
        <taxon>Bacteroidota</taxon>
        <taxon>Cytophagia</taxon>
        <taxon>Cytophagales</taxon>
        <taxon>Spirosomataceae</taxon>
        <taxon>Fibrella</taxon>
    </lineage>
</organism>
<evidence type="ECO:0000259" key="2">
    <source>
        <dbReference type="Pfam" id="PF07484"/>
    </source>
</evidence>
<dbReference type="Proteomes" id="UP000664628">
    <property type="component" value="Unassembled WGS sequence"/>
</dbReference>
<reference evidence="3 4" key="1">
    <citation type="submission" date="2021-03" db="EMBL/GenBank/DDBJ databases">
        <title>Fibrella sp. HMF5405 genome sequencing and assembly.</title>
        <authorList>
            <person name="Kang H."/>
            <person name="Kim H."/>
            <person name="Bae S."/>
            <person name="Joh K."/>
        </authorList>
    </citation>
    <scope>NUCLEOTIDE SEQUENCE [LARGE SCALE GENOMIC DNA]</scope>
    <source>
        <strain evidence="3 4">HMF5405</strain>
    </source>
</reference>
<name>A0ABS3JM15_9BACT</name>